<comment type="caution">
    <text evidence="10">The sequence shown here is derived from an EMBL/GenBank/DDBJ whole genome shotgun (WGS) entry which is preliminary data.</text>
</comment>
<feature type="binding site" evidence="8">
    <location>
        <begin position="11"/>
        <end position="19"/>
    </location>
    <ligand>
        <name>ATP</name>
        <dbReference type="ChEBI" id="CHEBI:30616"/>
    </ligand>
</feature>
<gene>
    <name evidence="8" type="primary">cmk</name>
    <name evidence="10" type="ORF">H6A60_06285</name>
</gene>
<evidence type="ECO:0000256" key="6">
    <source>
        <dbReference type="ARBA" id="ARBA00047615"/>
    </source>
</evidence>
<keyword evidence="5 8" id="KW-0067">ATP-binding</keyword>
<dbReference type="NCBIfam" id="TIGR00017">
    <property type="entry name" value="cmk"/>
    <property type="match status" value="1"/>
</dbReference>
<name>A0ABS2DTR8_9BURK</name>
<dbReference type="Gene3D" id="3.40.50.300">
    <property type="entry name" value="P-loop containing nucleotide triphosphate hydrolases"/>
    <property type="match status" value="1"/>
</dbReference>
<dbReference type="InterPro" id="IPR003136">
    <property type="entry name" value="Cytidylate_kin"/>
</dbReference>
<comment type="catalytic activity">
    <reaction evidence="6 8">
        <text>dCMP + ATP = dCDP + ADP</text>
        <dbReference type="Rhea" id="RHEA:25094"/>
        <dbReference type="ChEBI" id="CHEBI:30616"/>
        <dbReference type="ChEBI" id="CHEBI:57566"/>
        <dbReference type="ChEBI" id="CHEBI:58593"/>
        <dbReference type="ChEBI" id="CHEBI:456216"/>
        <dbReference type="EC" id="2.7.4.25"/>
    </reaction>
</comment>
<evidence type="ECO:0000256" key="1">
    <source>
        <dbReference type="ARBA" id="ARBA00009427"/>
    </source>
</evidence>
<keyword evidence="2 8" id="KW-0808">Transferase</keyword>
<evidence type="ECO:0000256" key="2">
    <source>
        <dbReference type="ARBA" id="ARBA00022679"/>
    </source>
</evidence>
<keyword evidence="3 8" id="KW-0547">Nucleotide-binding</keyword>
<keyword evidence="11" id="KW-1185">Reference proteome</keyword>
<evidence type="ECO:0000313" key="10">
    <source>
        <dbReference type="EMBL" id="MBM6704093.1"/>
    </source>
</evidence>
<dbReference type="GO" id="GO:0016301">
    <property type="term" value="F:kinase activity"/>
    <property type="evidence" value="ECO:0007669"/>
    <property type="project" value="UniProtKB-KW"/>
</dbReference>
<evidence type="ECO:0000256" key="8">
    <source>
        <dbReference type="HAMAP-Rule" id="MF_00238"/>
    </source>
</evidence>
<keyword evidence="4 8" id="KW-0418">Kinase</keyword>
<dbReference type="InterPro" id="IPR027417">
    <property type="entry name" value="P-loop_NTPase"/>
</dbReference>
<protein>
    <recommendedName>
        <fullName evidence="8">Cytidylate kinase</fullName>
        <shortName evidence="8">CK</shortName>
        <ecNumber evidence="8">2.7.4.25</ecNumber>
    </recommendedName>
    <alternativeName>
        <fullName evidence="8">Cytidine monophosphate kinase</fullName>
        <shortName evidence="8">CMP kinase</shortName>
    </alternativeName>
</protein>
<comment type="catalytic activity">
    <reaction evidence="7 8">
        <text>CMP + ATP = CDP + ADP</text>
        <dbReference type="Rhea" id="RHEA:11600"/>
        <dbReference type="ChEBI" id="CHEBI:30616"/>
        <dbReference type="ChEBI" id="CHEBI:58069"/>
        <dbReference type="ChEBI" id="CHEBI:60377"/>
        <dbReference type="ChEBI" id="CHEBI:456216"/>
        <dbReference type="EC" id="2.7.4.25"/>
    </reaction>
</comment>
<keyword evidence="8" id="KW-0963">Cytoplasm</keyword>
<evidence type="ECO:0000256" key="7">
    <source>
        <dbReference type="ARBA" id="ARBA00048478"/>
    </source>
</evidence>
<accession>A0ABS2DTR8</accession>
<dbReference type="HAMAP" id="MF_00238">
    <property type="entry name" value="Cytidyl_kinase_type1"/>
    <property type="match status" value="1"/>
</dbReference>
<reference evidence="10 11" key="1">
    <citation type="journal article" date="2021" name="Sci. Rep.">
        <title>The distribution of antibiotic resistance genes in chicken gut microbiota commensals.</title>
        <authorList>
            <person name="Juricova H."/>
            <person name="Matiasovicova J."/>
            <person name="Kubasova T."/>
            <person name="Cejkova D."/>
            <person name="Rychlik I."/>
        </authorList>
    </citation>
    <scope>NUCLEOTIDE SEQUENCE [LARGE SCALE GENOMIC DNA]</scope>
    <source>
        <strain evidence="10 11">An829</strain>
    </source>
</reference>
<dbReference type="SUPFAM" id="SSF52540">
    <property type="entry name" value="P-loop containing nucleoside triphosphate hydrolases"/>
    <property type="match status" value="1"/>
</dbReference>
<evidence type="ECO:0000259" key="9">
    <source>
        <dbReference type="Pfam" id="PF02224"/>
    </source>
</evidence>
<dbReference type="InterPro" id="IPR011994">
    <property type="entry name" value="Cytidylate_kinase_dom"/>
</dbReference>
<evidence type="ECO:0000313" key="11">
    <source>
        <dbReference type="Proteomes" id="UP000715095"/>
    </source>
</evidence>
<dbReference type="EMBL" id="JACJJC010000008">
    <property type="protein sequence ID" value="MBM6704093.1"/>
    <property type="molecule type" value="Genomic_DNA"/>
</dbReference>
<dbReference type="Pfam" id="PF02224">
    <property type="entry name" value="Cytidylate_kin"/>
    <property type="match status" value="1"/>
</dbReference>
<comment type="subcellular location">
    <subcellularLocation>
        <location evidence="8">Cytoplasm</location>
    </subcellularLocation>
</comment>
<dbReference type="PANTHER" id="PTHR21299">
    <property type="entry name" value="CYTIDYLATE KINASE/PANTOATE-BETA-ALANINE LIGASE"/>
    <property type="match status" value="1"/>
</dbReference>
<organism evidence="10 11">
    <name type="scientific">Sutterella massiliensis</name>
    <dbReference type="NCBI Taxonomy" id="1816689"/>
    <lineage>
        <taxon>Bacteria</taxon>
        <taxon>Pseudomonadati</taxon>
        <taxon>Pseudomonadota</taxon>
        <taxon>Betaproteobacteria</taxon>
        <taxon>Burkholderiales</taxon>
        <taxon>Sutterellaceae</taxon>
        <taxon>Sutterella</taxon>
    </lineage>
</organism>
<evidence type="ECO:0000256" key="4">
    <source>
        <dbReference type="ARBA" id="ARBA00022777"/>
    </source>
</evidence>
<comment type="similarity">
    <text evidence="1 8">Belongs to the cytidylate kinase family. Type 1 subfamily.</text>
</comment>
<proteinExistence type="inferred from homology"/>
<dbReference type="PANTHER" id="PTHR21299:SF2">
    <property type="entry name" value="CYTIDYLATE KINASE"/>
    <property type="match status" value="1"/>
</dbReference>
<evidence type="ECO:0000256" key="5">
    <source>
        <dbReference type="ARBA" id="ARBA00022840"/>
    </source>
</evidence>
<dbReference type="CDD" id="cd02020">
    <property type="entry name" value="CMPK"/>
    <property type="match status" value="1"/>
</dbReference>
<feature type="domain" description="Cytidylate kinase" evidence="9">
    <location>
        <begin position="7"/>
        <end position="214"/>
    </location>
</feature>
<dbReference type="EC" id="2.7.4.25" evidence="8"/>
<dbReference type="Proteomes" id="UP000715095">
    <property type="component" value="Unassembled WGS sequence"/>
</dbReference>
<evidence type="ECO:0000256" key="3">
    <source>
        <dbReference type="ARBA" id="ARBA00022741"/>
    </source>
</evidence>
<dbReference type="RefSeq" id="WP_205102568.1">
    <property type="nucleotide sequence ID" value="NZ_JACJJC010000008.1"/>
</dbReference>
<sequence length="218" mass="23859">MQDIPVITIDGPAASGKGTIAARVARSLGFHYLDSGALYRLATFAALKHGISLDDAAALAAQAANLDPVFDGEKILFEGEDVSTAIRSEAVSSATSQVAAIPEVREALFNLQRRFARAPGLVADGRDMGTVIFPKAELKVFLTATARVRAERRYKQLVERGEAADLDALTRDLEARDKRDRERETAPLRAAIDAYILDTSEMDIESVEKKVLEWWQSR</sequence>